<dbReference type="EMBL" id="JAWDGP010002325">
    <property type="protein sequence ID" value="KAK3783947.1"/>
    <property type="molecule type" value="Genomic_DNA"/>
</dbReference>
<gene>
    <name evidence="1" type="ORF">RRG08_049082</name>
</gene>
<protein>
    <submittedName>
        <fullName evidence="1">Uncharacterized protein</fullName>
    </submittedName>
</protein>
<dbReference type="Proteomes" id="UP001283361">
    <property type="component" value="Unassembled WGS sequence"/>
</dbReference>
<evidence type="ECO:0000313" key="1">
    <source>
        <dbReference type="EMBL" id="KAK3783947.1"/>
    </source>
</evidence>
<accession>A0AAE1DV63</accession>
<proteinExistence type="predicted"/>
<evidence type="ECO:0000313" key="2">
    <source>
        <dbReference type="Proteomes" id="UP001283361"/>
    </source>
</evidence>
<organism evidence="1 2">
    <name type="scientific">Elysia crispata</name>
    <name type="common">lettuce slug</name>
    <dbReference type="NCBI Taxonomy" id="231223"/>
    <lineage>
        <taxon>Eukaryota</taxon>
        <taxon>Metazoa</taxon>
        <taxon>Spiralia</taxon>
        <taxon>Lophotrochozoa</taxon>
        <taxon>Mollusca</taxon>
        <taxon>Gastropoda</taxon>
        <taxon>Heterobranchia</taxon>
        <taxon>Euthyneura</taxon>
        <taxon>Panpulmonata</taxon>
        <taxon>Sacoglossa</taxon>
        <taxon>Placobranchoidea</taxon>
        <taxon>Plakobranchidae</taxon>
        <taxon>Elysia</taxon>
    </lineage>
</organism>
<dbReference type="AlphaFoldDB" id="A0AAE1DV63"/>
<comment type="caution">
    <text evidence="1">The sequence shown here is derived from an EMBL/GenBank/DDBJ whole genome shotgun (WGS) entry which is preliminary data.</text>
</comment>
<name>A0AAE1DV63_9GAST</name>
<reference evidence="1" key="1">
    <citation type="journal article" date="2023" name="G3 (Bethesda)">
        <title>A reference genome for the long-term kleptoplast-retaining sea slug Elysia crispata morphotype clarki.</title>
        <authorList>
            <person name="Eastman K.E."/>
            <person name="Pendleton A.L."/>
            <person name="Shaikh M.A."/>
            <person name="Suttiyut T."/>
            <person name="Ogas R."/>
            <person name="Tomko P."/>
            <person name="Gavelis G."/>
            <person name="Widhalm J.R."/>
            <person name="Wisecaver J.H."/>
        </authorList>
    </citation>
    <scope>NUCLEOTIDE SEQUENCE</scope>
    <source>
        <strain evidence="1">ECLA1</strain>
    </source>
</reference>
<keyword evidence="2" id="KW-1185">Reference proteome</keyword>
<sequence length="127" mass="14080">MMGSQKSVLLHFKLSASRLSDLDRRRAFSVTDLGVAARSELGKTLWTSPHSGCRSLGADGRGMHYRPCCQGLQGHREFPAEDLRTAGVRRTLDTCLPSFILSLIPIMRQVPHRVRCTLPRAPGIRLA</sequence>